<keyword evidence="2" id="KW-1185">Reference proteome</keyword>
<reference evidence="1 2" key="1">
    <citation type="journal article" date="2014" name="Genome Biol.">
        <title>Transcriptome and methylome profiling reveals relics of genome dominance in the mesopolyploid Brassica oleracea.</title>
        <authorList>
            <person name="Parkin I.A."/>
            <person name="Koh C."/>
            <person name="Tang H."/>
            <person name="Robinson S.J."/>
            <person name="Kagale S."/>
            <person name="Clarke W.E."/>
            <person name="Town C.D."/>
            <person name="Nixon J."/>
            <person name="Krishnakumar V."/>
            <person name="Bidwell S.L."/>
            <person name="Denoeud F."/>
            <person name="Belcram H."/>
            <person name="Links M.G."/>
            <person name="Just J."/>
            <person name="Clarke C."/>
            <person name="Bender T."/>
            <person name="Huebert T."/>
            <person name="Mason A.S."/>
            <person name="Pires J.C."/>
            <person name="Barker G."/>
            <person name="Moore J."/>
            <person name="Walley P.G."/>
            <person name="Manoli S."/>
            <person name="Batley J."/>
            <person name="Edwards D."/>
            <person name="Nelson M.N."/>
            <person name="Wang X."/>
            <person name="Paterson A.H."/>
            <person name="King G."/>
            <person name="Bancroft I."/>
            <person name="Chalhoub B."/>
            <person name="Sharpe A.G."/>
        </authorList>
    </citation>
    <scope>NUCLEOTIDE SEQUENCE</scope>
    <source>
        <strain evidence="1 2">cv. TO1000</strain>
    </source>
</reference>
<reference evidence="1" key="2">
    <citation type="submission" date="2015-03" db="UniProtKB">
        <authorList>
            <consortium name="EnsemblPlants"/>
        </authorList>
    </citation>
    <scope>IDENTIFICATION</scope>
</reference>
<evidence type="ECO:0000313" key="1">
    <source>
        <dbReference type="EnsemblPlants" id="Bo8g034100.1"/>
    </source>
</evidence>
<dbReference type="EnsemblPlants" id="Bo8g034100.1">
    <property type="protein sequence ID" value="Bo8g034100.1"/>
    <property type="gene ID" value="Bo8g034100"/>
</dbReference>
<name>A0A0D3DLH5_BRAOL</name>
<dbReference type="Gramene" id="Bo8g034100.1">
    <property type="protein sequence ID" value="Bo8g034100.1"/>
    <property type="gene ID" value="Bo8g034100"/>
</dbReference>
<protein>
    <submittedName>
        <fullName evidence="1">Uncharacterized protein</fullName>
    </submittedName>
</protein>
<dbReference type="HOGENOM" id="CLU_1148616_0_0_1"/>
<accession>A0A0D3DLH5</accession>
<dbReference type="Proteomes" id="UP000032141">
    <property type="component" value="Chromosome C8"/>
</dbReference>
<sequence length="242" mass="28480">MISINMENHLCFDPGTTHMPLTTNIQEHCEKLDLIIFLSEMCVKISSQDVKRFGFDKVKEFRVSDYVFENMFNSFKVFEPDELLNQKRFQHDNGINCGFVLSFDQFLKHSKENSFNLSFYRHALITGQLFASTCALNEFMVKTLLEQKSPRVETDFCDYVLKYDILCVETDRHWLVLKSLLKNCVTLSFDDILVYNTLFEKHNDPLISDSQSELTLLRSDFEKDRHVLKMFNIMLCLDTILF</sequence>
<evidence type="ECO:0000313" key="2">
    <source>
        <dbReference type="Proteomes" id="UP000032141"/>
    </source>
</evidence>
<organism evidence="1 2">
    <name type="scientific">Brassica oleracea var. oleracea</name>
    <dbReference type="NCBI Taxonomy" id="109376"/>
    <lineage>
        <taxon>Eukaryota</taxon>
        <taxon>Viridiplantae</taxon>
        <taxon>Streptophyta</taxon>
        <taxon>Embryophyta</taxon>
        <taxon>Tracheophyta</taxon>
        <taxon>Spermatophyta</taxon>
        <taxon>Magnoliopsida</taxon>
        <taxon>eudicotyledons</taxon>
        <taxon>Gunneridae</taxon>
        <taxon>Pentapetalae</taxon>
        <taxon>rosids</taxon>
        <taxon>malvids</taxon>
        <taxon>Brassicales</taxon>
        <taxon>Brassicaceae</taxon>
        <taxon>Brassiceae</taxon>
        <taxon>Brassica</taxon>
    </lineage>
</organism>
<dbReference type="AlphaFoldDB" id="A0A0D3DLH5"/>
<proteinExistence type="predicted"/>